<evidence type="ECO:0000256" key="1">
    <source>
        <dbReference type="SAM" id="MobiDB-lite"/>
    </source>
</evidence>
<accession>A0AAD5DU28</accession>
<dbReference type="EMBL" id="JADXDR010000056">
    <property type="protein sequence ID" value="KAI7842100.1"/>
    <property type="molecule type" value="Genomic_DNA"/>
</dbReference>
<reference evidence="2" key="1">
    <citation type="submission" date="2020-11" db="EMBL/GenBank/DDBJ databases">
        <title>Chlorella ohadii genome sequencing and assembly.</title>
        <authorList>
            <person name="Murik O."/>
            <person name="Treves H."/>
            <person name="Kedem I."/>
            <person name="Shotland Y."/>
            <person name="Kaplan A."/>
        </authorList>
    </citation>
    <scope>NUCLEOTIDE SEQUENCE</scope>
    <source>
        <strain evidence="2">1</strain>
    </source>
</reference>
<feature type="region of interest" description="Disordered" evidence="1">
    <location>
        <begin position="92"/>
        <end position="140"/>
    </location>
</feature>
<dbReference type="InterPro" id="IPR027417">
    <property type="entry name" value="P-loop_NTPase"/>
</dbReference>
<dbReference type="Gene3D" id="3.40.50.300">
    <property type="entry name" value="P-loop containing nucleotide triphosphate hydrolases"/>
    <property type="match status" value="1"/>
</dbReference>
<dbReference type="AlphaFoldDB" id="A0AAD5DU28"/>
<proteinExistence type="predicted"/>
<feature type="compositionally biased region" description="Low complexity" evidence="1">
    <location>
        <begin position="96"/>
        <end position="120"/>
    </location>
</feature>
<dbReference type="Proteomes" id="UP001205105">
    <property type="component" value="Unassembled WGS sequence"/>
</dbReference>
<name>A0AAD5DU28_9CHLO</name>
<evidence type="ECO:0000313" key="2">
    <source>
        <dbReference type="EMBL" id="KAI7842100.1"/>
    </source>
</evidence>
<evidence type="ECO:0000313" key="3">
    <source>
        <dbReference type="Proteomes" id="UP001205105"/>
    </source>
</evidence>
<organism evidence="2 3">
    <name type="scientific">Chlorella ohadii</name>
    <dbReference type="NCBI Taxonomy" id="2649997"/>
    <lineage>
        <taxon>Eukaryota</taxon>
        <taxon>Viridiplantae</taxon>
        <taxon>Chlorophyta</taxon>
        <taxon>core chlorophytes</taxon>
        <taxon>Trebouxiophyceae</taxon>
        <taxon>Chlorellales</taxon>
        <taxon>Chlorellaceae</taxon>
        <taxon>Chlorella clade</taxon>
        <taxon>Chlorella</taxon>
    </lineage>
</organism>
<keyword evidence="3" id="KW-1185">Reference proteome</keyword>
<evidence type="ECO:0008006" key="4">
    <source>
        <dbReference type="Google" id="ProtNLM"/>
    </source>
</evidence>
<gene>
    <name evidence="2" type="ORF">COHA_004294</name>
</gene>
<comment type="caution">
    <text evidence="2">The sequence shown here is derived from an EMBL/GenBank/DDBJ whole genome shotgun (WGS) entry which is preliminary data.</text>
</comment>
<protein>
    <recommendedName>
        <fullName evidence="4">Eukaryotic initiation factor 4A</fullName>
    </recommendedName>
</protein>
<sequence>MDAAGRGGHALRQYYVAVSSMENKLATLLDLLRAFEATAPLSLVACCGARDSLDALVAAAVGVPHCRVWVLHADMSEREVEATVRDYRAATQPELAAEQQQAEQQQQQQQQAGGEAAGQAGEAGGRRRRGAGDASPRQGEATAIEPPFVAVLATTDAGLRAVPKDLLPLSPTLLISYDLPTRKDLYLRRIQSVLGSRASAARGCRRIAVNFAVAGQLEEFRQVEEWAEKPIDGMPVHVSDIFAGA</sequence>